<dbReference type="InterPro" id="IPR036179">
    <property type="entry name" value="Ig-like_dom_sf"/>
</dbReference>
<keyword evidence="1" id="KW-0732">Signal</keyword>
<proteinExistence type="predicted"/>
<protein>
    <recommendedName>
        <fullName evidence="4">Ig-like domain-containing protein</fullName>
    </recommendedName>
</protein>
<organism evidence="2 3">
    <name type="scientific">Geodia barretti</name>
    <name type="common">Barrett's horny sponge</name>
    <dbReference type="NCBI Taxonomy" id="519541"/>
    <lineage>
        <taxon>Eukaryota</taxon>
        <taxon>Metazoa</taxon>
        <taxon>Porifera</taxon>
        <taxon>Demospongiae</taxon>
        <taxon>Heteroscleromorpha</taxon>
        <taxon>Tetractinellida</taxon>
        <taxon>Astrophorina</taxon>
        <taxon>Geodiidae</taxon>
        <taxon>Geodia</taxon>
    </lineage>
</organism>
<evidence type="ECO:0000313" key="2">
    <source>
        <dbReference type="EMBL" id="CAI8024264.1"/>
    </source>
</evidence>
<feature type="chain" id="PRO_5041464438" description="Ig-like domain-containing protein" evidence="1">
    <location>
        <begin position="22"/>
        <end position="291"/>
    </location>
</feature>
<name>A0AA35WL00_GEOBA</name>
<evidence type="ECO:0000313" key="3">
    <source>
        <dbReference type="Proteomes" id="UP001174909"/>
    </source>
</evidence>
<gene>
    <name evidence="2" type="ORF">GBAR_LOCUS14109</name>
</gene>
<dbReference type="EMBL" id="CASHTH010002069">
    <property type="protein sequence ID" value="CAI8024264.1"/>
    <property type="molecule type" value="Genomic_DNA"/>
</dbReference>
<evidence type="ECO:0000256" key="1">
    <source>
        <dbReference type="SAM" id="SignalP"/>
    </source>
</evidence>
<dbReference type="AlphaFoldDB" id="A0AA35WL00"/>
<comment type="caution">
    <text evidence="2">The sequence shown here is derived from an EMBL/GenBank/DDBJ whole genome shotgun (WGS) entry which is preliminary data.</text>
</comment>
<accession>A0AA35WL00</accession>
<dbReference type="SUPFAM" id="SSF48726">
    <property type="entry name" value="Immunoglobulin"/>
    <property type="match status" value="1"/>
</dbReference>
<feature type="non-terminal residue" evidence="2">
    <location>
        <position position="291"/>
    </location>
</feature>
<dbReference type="Proteomes" id="UP001174909">
    <property type="component" value="Unassembled WGS sequence"/>
</dbReference>
<evidence type="ECO:0008006" key="4">
    <source>
        <dbReference type="Google" id="ProtNLM"/>
    </source>
</evidence>
<sequence length="291" mass="32267">MADLRFLLVATFAVSVVHTEAGQNTSLYFRKTPQSVDVLVGTSVTFECQAGWAAERVRWQVNGSVWDIGDPPSYDLLISPDETWNSSVYSRTLKAERRYNNTGIQCVLTLTPGGQKICSNMALLVVRDFLQVPISINATLGSKVKFHCIPYYYSYHNVSWYINVTDLSQLKSTDISLVSETTVQITAWQKFNNTLVHCRIRDTSITSPTALLLIQGELGAVGELHVSAYGPDSLLISWTAPFSLNITESRPDLWFSLSILTPAGGSLPCPDCHHITTDTFYNLSLTGLYRG</sequence>
<reference evidence="2" key="1">
    <citation type="submission" date="2023-03" db="EMBL/GenBank/DDBJ databases">
        <authorList>
            <person name="Steffen K."/>
            <person name="Cardenas P."/>
        </authorList>
    </citation>
    <scope>NUCLEOTIDE SEQUENCE</scope>
</reference>
<feature type="signal peptide" evidence="1">
    <location>
        <begin position="1"/>
        <end position="21"/>
    </location>
</feature>
<keyword evidence="3" id="KW-1185">Reference proteome</keyword>